<keyword evidence="2" id="KW-0812">Transmembrane</keyword>
<keyword evidence="2" id="KW-1133">Transmembrane helix</keyword>
<keyword evidence="4" id="KW-1185">Reference proteome</keyword>
<feature type="compositionally biased region" description="Gly residues" evidence="1">
    <location>
        <begin position="1"/>
        <end position="16"/>
    </location>
</feature>
<evidence type="ECO:0000256" key="2">
    <source>
        <dbReference type="SAM" id="Phobius"/>
    </source>
</evidence>
<gene>
    <name evidence="3" type="ORF">ACFFGN_24395</name>
</gene>
<organism evidence="3 4">
    <name type="scientific">Kribbella deserti</name>
    <dbReference type="NCBI Taxonomy" id="1926257"/>
    <lineage>
        <taxon>Bacteria</taxon>
        <taxon>Bacillati</taxon>
        <taxon>Actinomycetota</taxon>
        <taxon>Actinomycetes</taxon>
        <taxon>Propionibacteriales</taxon>
        <taxon>Kribbellaceae</taxon>
        <taxon>Kribbella</taxon>
    </lineage>
</organism>
<evidence type="ECO:0008006" key="5">
    <source>
        <dbReference type="Google" id="ProtNLM"/>
    </source>
</evidence>
<reference evidence="3 4" key="1">
    <citation type="submission" date="2024-09" db="EMBL/GenBank/DDBJ databases">
        <authorList>
            <person name="Sun Q."/>
            <person name="Mori K."/>
        </authorList>
    </citation>
    <scope>NUCLEOTIDE SEQUENCE [LARGE SCALE GENOMIC DNA]</scope>
    <source>
        <strain evidence="3 4">CGMCC 1.15906</strain>
    </source>
</reference>
<evidence type="ECO:0000256" key="1">
    <source>
        <dbReference type="SAM" id="MobiDB-lite"/>
    </source>
</evidence>
<proteinExistence type="predicted"/>
<dbReference type="EMBL" id="JBHLTC010000030">
    <property type="protein sequence ID" value="MFC0627238.1"/>
    <property type="molecule type" value="Genomic_DNA"/>
</dbReference>
<comment type="caution">
    <text evidence="3">The sequence shown here is derived from an EMBL/GenBank/DDBJ whole genome shotgun (WGS) entry which is preliminary data.</text>
</comment>
<evidence type="ECO:0000313" key="4">
    <source>
        <dbReference type="Proteomes" id="UP001589890"/>
    </source>
</evidence>
<feature type="transmembrane region" description="Helical" evidence="2">
    <location>
        <begin position="104"/>
        <end position="123"/>
    </location>
</feature>
<dbReference type="Proteomes" id="UP001589890">
    <property type="component" value="Unassembled WGS sequence"/>
</dbReference>
<keyword evidence="2" id="KW-0472">Membrane</keyword>
<feature type="region of interest" description="Disordered" evidence="1">
    <location>
        <begin position="1"/>
        <end position="39"/>
    </location>
</feature>
<name>A0ABV6QRG8_9ACTN</name>
<feature type="compositionally biased region" description="Low complexity" evidence="1">
    <location>
        <begin position="22"/>
        <end position="36"/>
    </location>
</feature>
<protein>
    <recommendedName>
        <fullName evidence="5">DUF4064 domain-containing protein</fullName>
    </recommendedName>
</protein>
<feature type="transmembrane region" description="Helical" evidence="2">
    <location>
        <begin position="63"/>
        <end position="84"/>
    </location>
</feature>
<sequence>MFGPGALAGGSVGGQPGDANSAYPGGAQPGWPAPGAQPGGYPGVPGGYPGWQGAQPTRPPRQVVVASIISVIIGVMSLLGALVAMTSAGAEMAATLGQPDAAGMLPVLFLICGLVYIVPAIFLHKRARWARIVLMVVAALGVLGGILSLPASIIGIALHIGILVMMVQPPTKQWFGVRH</sequence>
<dbReference type="RefSeq" id="WP_380051662.1">
    <property type="nucleotide sequence ID" value="NZ_JBHLTC010000030.1"/>
</dbReference>
<feature type="transmembrane region" description="Helical" evidence="2">
    <location>
        <begin position="132"/>
        <end position="165"/>
    </location>
</feature>
<accession>A0ABV6QRG8</accession>
<evidence type="ECO:0000313" key="3">
    <source>
        <dbReference type="EMBL" id="MFC0627238.1"/>
    </source>
</evidence>